<reference evidence="4" key="1">
    <citation type="submission" date="2019-10" db="EMBL/GenBank/DDBJ databases">
        <title>Lacipirellula parvula gen. nov., sp. nov., representing a lineage of planctomycetes widespread in freshwater anoxic habitats, and description of the family Lacipirellulaceae.</title>
        <authorList>
            <person name="Dedysh S.N."/>
            <person name="Kulichevskaya I.S."/>
            <person name="Beletsky A.V."/>
            <person name="Rakitin A.L."/>
            <person name="Mardanov A.V."/>
            <person name="Ivanova A.A."/>
            <person name="Saltykova V.X."/>
            <person name="Rijpstra W.I.C."/>
            <person name="Sinninghe Damste J.S."/>
            <person name="Ravin N.V."/>
        </authorList>
    </citation>
    <scope>NUCLEOTIDE SEQUENCE [LARGE SCALE GENOMIC DNA]</scope>
    <source>
        <strain evidence="4">PX69</strain>
    </source>
</reference>
<evidence type="ECO:0000256" key="1">
    <source>
        <dbReference type="SAM" id="SignalP"/>
    </source>
</evidence>
<organism evidence="3 4">
    <name type="scientific">Lacipirellula parvula</name>
    <dbReference type="NCBI Taxonomy" id="2650471"/>
    <lineage>
        <taxon>Bacteria</taxon>
        <taxon>Pseudomonadati</taxon>
        <taxon>Planctomycetota</taxon>
        <taxon>Planctomycetia</taxon>
        <taxon>Pirellulales</taxon>
        <taxon>Lacipirellulaceae</taxon>
        <taxon>Lacipirellula</taxon>
    </lineage>
</organism>
<accession>A0A5K7XIB2</accession>
<dbReference type="KEGG" id="lpav:PLANPX_2291"/>
<dbReference type="RefSeq" id="WP_152098602.1">
    <property type="nucleotide sequence ID" value="NZ_AP021861.1"/>
</dbReference>
<evidence type="ECO:0000313" key="4">
    <source>
        <dbReference type="Proteomes" id="UP000326837"/>
    </source>
</evidence>
<feature type="signal peptide" evidence="1">
    <location>
        <begin position="1"/>
        <end position="25"/>
    </location>
</feature>
<gene>
    <name evidence="3" type="ORF">PLANPX_2291</name>
</gene>
<proteinExistence type="predicted"/>
<keyword evidence="4" id="KW-1185">Reference proteome</keyword>
<keyword evidence="1" id="KW-0732">Signal</keyword>
<feature type="chain" id="PRO_5025022422" description="Glycine zipper domain-containing protein" evidence="1">
    <location>
        <begin position="26"/>
        <end position="207"/>
    </location>
</feature>
<dbReference type="Pfam" id="PF13488">
    <property type="entry name" value="Gly-zipper_Omp"/>
    <property type="match status" value="1"/>
</dbReference>
<dbReference type="EMBL" id="AP021861">
    <property type="protein sequence ID" value="BBO32679.1"/>
    <property type="molecule type" value="Genomic_DNA"/>
</dbReference>
<dbReference type="Proteomes" id="UP000326837">
    <property type="component" value="Chromosome"/>
</dbReference>
<evidence type="ECO:0000259" key="2">
    <source>
        <dbReference type="Pfam" id="PF13488"/>
    </source>
</evidence>
<name>A0A5K7XIB2_9BACT</name>
<evidence type="ECO:0000313" key="3">
    <source>
        <dbReference type="EMBL" id="BBO32679.1"/>
    </source>
</evidence>
<protein>
    <recommendedName>
        <fullName evidence="2">Glycine zipper domain-containing protein</fullName>
    </recommendedName>
</protein>
<sequence>MGPTPMTRPFCRVCAAPLLLAMALAAVGCRSPYYSDQGAGIGALGGAGVGAIVGNAVGSTAGGALIGAGVGALGGAAVGTAIDDIQAQNRAEIAMAMGRQVQAGAATPEEVIAMTRSGVNPALISNYVRTSGMARPLTANDVIYLHNNGVAADVIQTMQAPPIPMGPAPVVVAGPQPVIVEHYYPPPYYGPSHCHGPGVSWGVTFGH</sequence>
<feature type="domain" description="Glycine zipper" evidence="2">
    <location>
        <begin position="41"/>
        <end position="83"/>
    </location>
</feature>
<dbReference type="InterPro" id="IPR039567">
    <property type="entry name" value="Gly-zipper"/>
</dbReference>
<dbReference type="AlphaFoldDB" id="A0A5K7XIB2"/>